<sequence>NAPANPKKRKPLAEKQATASKPDSAKPSQPKNDPSKPQAVKKPRTRGGKGLTPKQKRLKKIQMRVAKINNLRRKMKDGDQDTRKEIEKLVESLTKKKEKSKHR</sequence>
<feature type="non-terminal residue" evidence="2">
    <location>
        <position position="1"/>
    </location>
</feature>
<proteinExistence type="predicted"/>
<feature type="compositionally biased region" description="Polar residues" evidence="1">
    <location>
        <begin position="17"/>
        <end position="32"/>
    </location>
</feature>
<feature type="region of interest" description="Disordered" evidence="1">
    <location>
        <begin position="1"/>
        <end position="61"/>
    </location>
</feature>
<feature type="compositionally biased region" description="Basic residues" evidence="1">
    <location>
        <begin position="1"/>
        <end position="10"/>
    </location>
</feature>
<evidence type="ECO:0000313" key="2">
    <source>
        <dbReference type="EMBL" id="JAQ18422.1"/>
    </source>
</evidence>
<reference evidence="2" key="1">
    <citation type="journal article" date="2016" name="Gigascience">
        <title>De novo construction of an expanded transcriptome assembly for the western tarnished plant bug, Lygus hesperus.</title>
        <authorList>
            <person name="Tassone E.E."/>
            <person name="Geib S.M."/>
            <person name="Hall B."/>
            <person name="Fabrick J.A."/>
            <person name="Brent C.S."/>
            <person name="Hull J.J."/>
        </authorList>
    </citation>
    <scope>NUCLEOTIDE SEQUENCE</scope>
</reference>
<gene>
    <name evidence="2" type="ORF">g.97215</name>
</gene>
<feature type="non-terminal residue" evidence="2">
    <location>
        <position position="103"/>
    </location>
</feature>
<dbReference type="AlphaFoldDB" id="A0A146MHB9"/>
<evidence type="ECO:0000256" key="1">
    <source>
        <dbReference type="SAM" id="MobiDB-lite"/>
    </source>
</evidence>
<name>A0A146MHB9_LYGHE</name>
<accession>A0A146MHB9</accession>
<dbReference type="EMBL" id="GDHC01000207">
    <property type="protein sequence ID" value="JAQ18422.1"/>
    <property type="molecule type" value="Transcribed_RNA"/>
</dbReference>
<organism evidence="2">
    <name type="scientific">Lygus hesperus</name>
    <name type="common">Western plant bug</name>
    <dbReference type="NCBI Taxonomy" id="30085"/>
    <lineage>
        <taxon>Eukaryota</taxon>
        <taxon>Metazoa</taxon>
        <taxon>Ecdysozoa</taxon>
        <taxon>Arthropoda</taxon>
        <taxon>Hexapoda</taxon>
        <taxon>Insecta</taxon>
        <taxon>Pterygota</taxon>
        <taxon>Neoptera</taxon>
        <taxon>Paraneoptera</taxon>
        <taxon>Hemiptera</taxon>
        <taxon>Heteroptera</taxon>
        <taxon>Panheteroptera</taxon>
        <taxon>Cimicomorpha</taxon>
        <taxon>Miridae</taxon>
        <taxon>Mirini</taxon>
        <taxon>Lygus</taxon>
    </lineage>
</organism>
<protein>
    <submittedName>
        <fullName evidence="2">Uncharacterized protein</fullName>
    </submittedName>
</protein>